<name>A0A5M3VVK9_9ACTN</name>
<dbReference type="Proteomes" id="UP000334990">
    <property type="component" value="Unassembled WGS sequence"/>
</dbReference>
<gene>
    <name evidence="2" type="ORF">Acor_04990</name>
</gene>
<protein>
    <recommendedName>
        <fullName evidence="4">DUF4235 domain-containing protein</fullName>
    </recommendedName>
</protein>
<comment type="caution">
    <text evidence="2">The sequence shown here is derived from an EMBL/GenBank/DDBJ whole genome shotgun (WGS) entry which is preliminary data.</text>
</comment>
<evidence type="ECO:0000313" key="2">
    <source>
        <dbReference type="EMBL" id="GER98437.1"/>
    </source>
</evidence>
<evidence type="ECO:0000256" key="1">
    <source>
        <dbReference type="SAM" id="Phobius"/>
    </source>
</evidence>
<feature type="transmembrane region" description="Helical" evidence="1">
    <location>
        <begin position="57"/>
        <end position="75"/>
    </location>
</feature>
<keyword evidence="3" id="KW-1185">Reference proteome</keyword>
<sequence>MAGKEEKPDIQWRIVGGLVGLAVGFASKKVLSFAWEKATGKKPPANTDSPDVSLGEALAYAVVMGLGMEVARIVTTRAAARKWHNWKAAAQDIQDELKD</sequence>
<dbReference type="EMBL" id="BLAD01000036">
    <property type="protein sequence ID" value="GER98437.1"/>
    <property type="molecule type" value="Genomic_DNA"/>
</dbReference>
<dbReference type="AlphaFoldDB" id="A0A5M3VVK9"/>
<keyword evidence="1" id="KW-0812">Transmembrane</keyword>
<dbReference type="OrthoDB" id="6293727at2"/>
<keyword evidence="1" id="KW-0472">Membrane</keyword>
<dbReference type="RefSeq" id="WP_155334874.1">
    <property type="nucleotide sequence ID" value="NZ_BAAABN010000078.1"/>
</dbReference>
<evidence type="ECO:0008006" key="4">
    <source>
        <dbReference type="Google" id="ProtNLM"/>
    </source>
</evidence>
<feature type="transmembrane region" description="Helical" evidence="1">
    <location>
        <begin position="12"/>
        <end position="35"/>
    </location>
</feature>
<dbReference type="Pfam" id="PF14019">
    <property type="entry name" value="DUF4235"/>
    <property type="match status" value="1"/>
</dbReference>
<reference evidence="2 3" key="1">
    <citation type="submission" date="2019-10" db="EMBL/GenBank/DDBJ databases">
        <title>Whole genome shotgun sequence of Acrocarpospora corrugata NBRC 13972.</title>
        <authorList>
            <person name="Ichikawa N."/>
            <person name="Kimura A."/>
            <person name="Kitahashi Y."/>
            <person name="Komaki H."/>
            <person name="Oguchi A."/>
        </authorList>
    </citation>
    <scope>NUCLEOTIDE SEQUENCE [LARGE SCALE GENOMIC DNA]</scope>
    <source>
        <strain evidence="2 3">NBRC 13972</strain>
    </source>
</reference>
<proteinExistence type="predicted"/>
<dbReference type="InterPro" id="IPR025329">
    <property type="entry name" value="DUF4235"/>
</dbReference>
<evidence type="ECO:0000313" key="3">
    <source>
        <dbReference type="Proteomes" id="UP000334990"/>
    </source>
</evidence>
<accession>A0A5M3VVK9</accession>
<organism evidence="2 3">
    <name type="scientific">Acrocarpospora corrugata</name>
    <dbReference type="NCBI Taxonomy" id="35763"/>
    <lineage>
        <taxon>Bacteria</taxon>
        <taxon>Bacillati</taxon>
        <taxon>Actinomycetota</taxon>
        <taxon>Actinomycetes</taxon>
        <taxon>Streptosporangiales</taxon>
        <taxon>Streptosporangiaceae</taxon>
        <taxon>Acrocarpospora</taxon>
    </lineage>
</organism>
<keyword evidence="1" id="KW-1133">Transmembrane helix</keyword>